<reference evidence="3" key="1">
    <citation type="journal article" date="2019" name="Int. J. Syst. Evol. Microbiol.">
        <title>The Global Catalogue of Microorganisms (GCM) 10K type strain sequencing project: providing services to taxonomists for standard genome sequencing and annotation.</title>
        <authorList>
            <consortium name="The Broad Institute Genomics Platform"/>
            <consortium name="The Broad Institute Genome Sequencing Center for Infectious Disease"/>
            <person name="Wu L."/>
            <person name="Ma J."/>
        </authorList>
    </citation>
    <scope>NUCLEOTIDE SEQUENCE [LARGE SCALE GENOMIC DNA]</scope>
    <source>
        <strain evidence="3">JCM 16956</strain>
    </source>
</reference>
<organism evidence="2 3">
    <name type="scientific">Streptomyces gulbargensis</name>
    <dbReference type="NCBI Taxonomy" id="364901"/>
    <lineage>
        <taxon>Bacteria</taxon>
        <taxon>Bacillati</taxon>
        <taxon>Actinomycetota</taxon>
        <taxon>Actinomycetes</taxon>
        <taxon>Kitasatosporales</taxon>
        <taxon>Streptomycetaceae</taxon>
        <taxon>Streptomyces</taxon>
    </lineage>
</organism>
<feature type="region of interest" description="Disordered" evidence="1">
    <location>
        <begin position="90"/>
        <end position="124"/>
    </location>
</feature>
<accession>A0ABP7LCC5</accession>
<name>A0ABP7LCC5_9ACTN</name>
<dbReference type="EMBL" id="BAABAJ010000001">
    <property type="protein sequence ID" value="GAA3896272.1"/>
    <property type="molecule type" value="Genomic_DNA"/>
</dbReference>
<dbReference type="RefSeq" id="WP_345277911.1">
    <property type="nucleotide sequence ID" value="NZ_BAABAJ010000001.1"/>
</dbReference>
<dbReference type="Proteomes" id="UP001501000">
    <property type="component" value="Unassembled WGS sequence"/>
</dbReference>
<protein>
    <submittedName>
        <fullName evidence="2">Uncharacterized protein</fullName>
    </submittedName>
</protein>
<sequence length="124" mass="12056">MTTADGPGARGGAPVRQVEALAAGAGLGPGGGLVVRRPGDTAAVTRHVDAPARPAVTAHATDPDRRAPAGSPGIRTAPDAARLRVLRETGPTAATGPDGFLLAAHATGAPGPRAADETAPGRVP</sequence>
<comment type="caution">
    <text evidence="2">The sequence shown here is derived from an EMBL/GenBank/DDBJ whole genome shotgun (WGS) entry which is preliminary data.</text>
</comment>
<evidence type="ECO:0000256" key="1">
    <source>
        <dbReference type="SAM" id="MobiDB-lite"/>
    </source>
</evidence>
<keyword evidence="3" id="KW-1185">Reference proteome</keyword>
<proteinExistence type="predicted"/>
<feature type="region of interest" description="Disordered" evidence="1">
    <location>
        <begin position="49"/>
        <end position="76"/>
    </location>
</feature>
<evidence type="ECO:0000313" key="3">
    <source>
        <dbReference type="Proteomes" id="UP001501000"/>
    </source>
</evidence>
<evidence type="ECO:0000313" key="2">
    <source>
        <dbReference type="EMBL" id="GAA3896272.1"/>
    </source>
</evidence>
<gene>
    <name evidence="2" type="ORF">GCM10022244_02970</name>
</gene>